<dbReference type="PANTHER" id="PTHR34220">
    <property type="entry name" value="SENSOR HISTIDINE KINASE YPDA"/>
    <property type="match status" value="1"/>
</dbReference>
<dbReference type="InterPro" id="IPR036890">
    <property type="entry name" value="HATPase_C_sf"/>
</dbReference>
<dbReference type="EMBL" id="CP001699">
    <property type="protein sequence ID" value="ACU57772.1"/>
    <property type="molecule type" value="Genomic_DNA"/>
</dbReference>
<gene>
    <name evidence="3" type="ordered locus">Cpin_0272</name>
</gene>
<feature type="transmembrane region" description="Helical" evidence="1">
    <location>
        <begin position="45"/>
        <end position="64"/>
    </location>
</feature>
<keyword evidence="1" id="KW-1133">Transmembrane helix</keyword>
<evidence type="ECO:0000256" key="1">
    <source>
        <dbReference type="SAM" id="Phobius"/>
    </source>
</evidence>
<dbReference type="Gene3D" id="3.30.565.10">
    <property type="entry name" value="Histidine kinase-like ATPase, C-terminal domain"/>
    <property type="match status" value="1"/>
</dbReference>
<dbReference type="Proteomes" id="UP000002215">
    <property type="component" value="Chromosome"/>
</dbReference>
<keyword evidence="3" id="KW-0808">Transferase</keyword>
<feature type="transmembrane region" description="Helical" evidence="1">
    <location>
        <begin position="16"/>
        <end position="33"/>
    </location>
</feature>
<dbReference type="OrthoDB" id="9809908at2"/>
<keyword evidence="3" id="KW-0418">Kinase</keyword>
<evidence type="ECO:0000259" key="2">
    <source>
        <dbReference type="Pfam" id="PF06580"/>
    </source>
</evidence>
<evidence type="ECO:0000313" key="3">
    <source>
        <dbReference type="EMBL" id="ACU57772.1"/>
    </source>
</evidence>
<dbReference type="GO" id="GO:0000155">
    <property type="term" value="F:phosphorelay sensor kinase activity"/>
    <property type="evidence" value="ECO:0007669"/>
    <property type="project" value="InterPro"/>
</dbReference>
<dbReference type="AlphaFoldDB" id="A0A979GM41"/>
<reference evidence="4" key="1">
    <citation type="submission" date="2009-08" db="EMBL/GenBank/DDBJ databases">
        <title>The complete genome of Chitinophaga pinensis DSM 2588.</title>
        <authorList>
            <consortium name="US DOE Joint Genome Institute (JGI-PGF)"/>
            <person name="Lucas S."/>
            <person name="Copeland A."/>
            <person name="Lapidus A."/>
            <person name="Glavina del Rio T."/>
            <person name="Dalin E."/>
            <person name="Tice H."/>
            <person name="Bruce D."/>
            <person name="Goodwin L."/>
            <person name="Pitluck S."/>
            <person name="Kyrpides N."/>
            <person name="Mavromatis K."/>
            <person name="Ivanova N."/>
            <person name="Mikhailova N."/>
            <person name="Sims D."/>
            <person name="Meinche L."/>
            <person name="Brettin T."/>
            <person name="Detter J.C."/>
            <person name="Han C."/>
            <person name="Larimer F."/>
            <person name="Land M."/>
            <person name="Hauser L."/>
            <person name="Markowitz V."/>
            <person name="Cheng J.-F."/>
            <person name="Hugenholtz P."/>
            <person name="Woyke T."/>
            <person name="Wu D."/>
            <person name="Spring S."/>
            <person name="Klenk H.-P."/>
            <person name="Eisen J.A."/>
        </authorList>
    </citation>
    <scope>NUCLEOTIDE SEQUENCE [LARGE SCALE GENOMIC DNA]</scope>
    <source>
        <strain evidence="4">ATCC 43595 / DSM 2588 / LMG 13176 / NBRC 15968 / NCIMB 11800 / UQM 2034</strain>
    </source>
</reference>
<name>A0A979GM41_CHIPD</name>
<evidence type="ECO:0000313" key="4">
    <source>
        <dbReference type="Proteomes" id="UP000002215"/>
    </source>
</evidence>
<feature type="domain" description="Signal transduction histidine kinase internal region" evidence="2">
    <location>
        <begin position="167"/>
        <end position="244"/>
    </location>
</feature>
<dbReference type="InterPro" id="IPR010559">
    <property type="entry name" value="Sig_transdc_His_kin_internal"/>
</dbReference>
<sequence length="352" mass="41205">MYRKLIDMDKTIIKDKWIRIIGVPTIVVLLILMDDTGPDHISTEMLLFKLFRNAFFVLCYWESNRMLFTYMRNRYPDLRDTSKRILHHLLLFIVYMLFAGLIFTMINVRLPQNSHEDFWSEYLEILRKSAVLLGVVTVIYECVYYFGLYEKSQLESERLKKEALISQVELLRSQISPHFLFNSLNALITMVPEDPQLSVLFIQKLSNVYRHVLSYNGRDVIDLQTEKNFLDDYIFLHQIRFHSNLIVKFQLPDKLDHLSLIPFTLQMLVENAIKHNIISTRKPLTIQIAVNKNFIVVSNNLQKKTSGVESTNTGLKNIINRYELLNGKQVDVTVTPTEFRVSLPLIVSNEGL</sequence>
<proteinExistence type="predicted"/>
<dbReference type="PANTHER" id="PTHR34220:SF7">
    <property type="entry name" value="SENSOR HISTIDINE KINASE YPDA"/>
    <property type="match status" value="1"/>
</dbReference>
<dbReference type="GO" id="GO:0016020">
    <property type="term" value="C:membrane"/>
    <property type="evidence" value="ECO:0007669"/>
    <property type="project" value="InterPro"/>
</dbReference>
<keyword evidence="1" id="KW-0812">Transmembrane</keyword>
<dbReference type="KEGG" id="cpi:Cpin_0272"/>
<reference evidence="3 4" key="2">
    <citation type="journal article" date="2010" name="Stand. Genomic Sci.">
        <title>Complete genome sequence of Chitinophaga pinensis type strain (UQM 2034).</title>
        <authorList>
            <person name="Glavina Del Rio T."/>
            <person name="Abt B."/>
            <person name="Spring S."/>
            <person name="Lapidus A."/>
            <person name="Nolan M."/>
            <person name="Tice H."/>
            <person name="Copeland A."/>
            <person name="Cheng J.F."/>
            <person name="Chen F."/>
            <person name="Bruce D."/>
            <person name="Goodwin L."/>
            <person name="Pitluck S."/>
            <person name="Ivanova N."/>
            <person name="Mavromatis K."/>
            <person name="Mikhailova N."/>
            <person name="Pati A."/>
            <person name="Chen A."/>
            <person name="Palaniappan K."/>
            <person name="Land M."/>
            <person name="Hauser L."/>
            <person name="Chang Y.J."/>
            <person name="Jeffries C.D."/>
            <person name="Chain P."/>
            <person name="Saunders E."/>
            <person name="Detter J.C."/>
            <person name="Brettin T."/>
            <person name="Rohde M."/>
            <person name="Goker M."/>
            <person name="Bristow J."/>
            <person name="Eisen J.A."/>
            <person name="Markowitz V."/>
            <person name="Hugenholtz P."/>
            <person name="Kyrpides N.C."/>
            <person name="Klenk H.P."/>
            <person name="Lucas S."/>
        </authorList>
    </citation>
    <scope>NUCLEOTIDE SEQUENCE [LARGE SCALE GENOMIC DNA]</scope>
    <source>
        <strain evidence="4">ATCC 43595 / DSM 2588 / LMG 13176 / NBRC 15968 / NCIMB 11800 / UQM 2034</strain>
    </source>
</reference>
<protein>
    <submittedName>
        <fullName evidence="3">Signal transduction histidine kinase, LytS</fullName>
    </submittedName>
</protein>
<dbReference type="InterPro" id="IPR050640">
    <property type="entry name" value="Bact_2-comp_sensor_kinase"/>
</dbReference>
<feature type="transmembrane region" description="Helical" evidence="1">
    <location>
        <begin position="130"/>
        <end position="149"/>
    </location>
</feature>
<accession>A0A979GM41</accession>
<dbReference type="Pfam" id="PF06580">
    <property type="entry name" value="His_kinase"/>
    <property type="match status" value="1"/>
</dbReference>
<keyword evidence="1" id="KW-0472">Membrane</keyword>
<organism evidence="3 4">
    <name type="scientific">Chitinophaga pinensis (strain ATCC 43595 / DSM 2588 / LMG 13176 / NBRC 15968 / NCIMB 11800 / UQM 2034)</name>
    <dbReference type="NCBI Taxonomy" id="485918"/>
    <lineage>
        <taxon>Bacteria</taxon>
        <taxon>Pseudomonadati</taxon>
        <taxon>Bacteroidota</taxon>
        <taxon>Chitinophagia</taxon>
        <taxon>Chitinophagales</taxon>
        <taxon>Chitinophagaceae</taxon>
        <taxon>Chitinophaga</taxon>
    </lineage>
</organism>
<feature type="transmembrane region" description="Helical" evidence="1">
    <location>
        <begin position="85"/>
        <end position="110"/>
    </location>
</feature>